<evidence type="ECO:0000313" key="1">
    <source>
        <dbReference type="EMBL" id="SMP29033.1"/>
    </source>
</evidence>
<accession>A0ABY1P8N4</accession>
<reference evidence="1 2" key="1">
    <citation type="submission" date="2017-05" db="EMBL/GenBank/DDBJ databases">
        <authorList>
            <person name="Varghese N."/>
            <person name="Submissions S."/>
        </authorList>
    </citation>
    <scope>NUCLEOTIDE SEQUENCE [LARGE SCALE GENOMIC DNA]</scope>
    <source>
        <strain evidence="1 2">DSM 29734</strain>
    </source>
</reference>
<protein>
    <submittedName>
        <fullName evidence="1">Uncharacterized protein</fullName>
    </submittedName>
</protein>
<keyword evidence="2" id="KW-1185">Reference proteome</keyword>
<comment type="caution">
    <text evidence="1">The sequence shown here is derived from an EMBL/GenBank/DDBJ whole genome shotgun (WGS) entry which is preliminary data.</text>
</comment>
<evidence type="ECO:0000313" key="2">
    <source>
        <dbReference type="Proteomes" id="UP001157961"/>
    </source>
</evidence>
<sequence length="66" mass="7552">MPGLFLIAPERCAFWPRVAPLASPQDTTFLSPHLVYKCWQLRRESSTLPHMERKATLSSQQAPTQQ</sequence>
<name>A0ABY1P8N4_9RHOB</name>
<dbReference type="EMBL" id="FXTY01000006">
    <property type="protein sequence ID" value="SMP29033.1"/>
    <property type="molecule type" value="Genomic_DNA"/>
</dbReference>
<organism evidence="1 2">
    <name type="scientific">Shimia sagamensis</name>
    <dbReference type="NCBI Taxonomy" id="1566352"/>
    <lineage>
        <taxon>Bacteria</taxon>
        <taxon>Pseudomonadati</taxon>
        <taxon>Pseudomonadota</taxon>
        <taxon>Alphaproteobacteria</taxon>
        <taxon>Rhodobacterales</taxon>
        <taxon>Roseobacteraceae</taxon>
    </lineage>
</organism>
<proteinExistence type="predicted"/>
<gene>
    <name evidence="1" type="ORF">SAMN06265373_106140</name>
</gene>
<dbReference type="Proteomes" id="UP001157961">
    <property type="component" value="Unassembled WGS sequence"/>
</dbReference>